<reference evidence="2" key="1">
    <citation type="submission" date="2021-03" db="EMBL/GenBank/DDBJ databases">
        <authorList>
            <person name="Li Z."/>
            <person name="Yang C."/>
        </authorList>
    </citation>
    <scope>NUCLEOTIDE SEQUENCE</scope>
    <source>
        <strain evidence="2">Dzin_1.0</strain>
        <tissue evidence="2">Leaf</tissue>
    </source>
</reference>
<evidence type="ECO:0000313" key="2">
    <source>
        <dbReference type="EMBL" id="KAJ0989848.1"/>
    </source>
</evidence>
<proteinExistence type="predicted"/>
<gene>
    <name evidence="2" type="ORF">J5N97_008204</name>
</gene>
<accession>A0A9D5DDF0</accession>
<sequence length="138" mass="15908">MGRGTYRGRQHGRYRGRSSDLRTTFNDHRQNKGHIQCHNCSETSQLFMAHMQGRLPTKEYMYMIRMGPQDVCPLCKLQDETLKPSLLCLQVGRAGMTRIKQQGHLLEWRNREQGLKNGAGLKADVKKNMETGMWVTVS</sequence>
<dbReference type="Proteomes" id="UP001085076">
    <property type="component" value="Miscellaneous, Linkage group lg01"/>
</dbReference>
<dbReference type="AlphaFoldDB" id="A0A9D5DDF0"/>
<protein>
    <submittedName>
        <fullName evidence="2">Uncharacterized protein</fullName>
    </submittedName>
</protein>
<name>A0A9D5DDF0_9LILI</name>
<organism evidence="2 3">
    <name type="scientific">Dioscorea zingiberensis</name>
    <dbReference type="NCBI Taxonomy" id="325984"/>
    <lineage>
        <taxon>Eukaryota</taxon>
        <taxon>Viridiplantae</taxon>
        <taxon>Streptophyta</taxon>
        <taxon>Embryophyta</taxon>
        <taxon>Tracheophyta</taxon>
        <taxon>Spermatophyta</taxon>
        <taxon>Magnoliopsida</taxon>
        <taxon>Liliopsida</taxon>
        <taxon>Dioscoreales</taxon>
        <taxon>Dioscoreaceae</taxon>
        <taxon>Dioscorea</taxon>
    </lineage>
</organism>
<comment type="caution">
    <text evidence="2">The sequence shown here is derived from an EMBL/GenBank/DDBJ whole genome shotgun (WGS) entry which is preliminary data.</text>
</comment>
<feature type="region of interest" description="Disordered" evidence="1">
    <location>
        <begin position="1"/>
        <end position="25"/>
    </location>
</feature>
<evidence type="ECO:0000313" key="3">
    <source>
        <dbReference type="Proteomes" id="UP001085076"/>
    </source>
</evidence>
<keyword evidence="3" id="KW-1185">Reference proteome</keyword>
<evidence type="ECO:0000256" key="1">
    <source>
        <dbReference type="SAM" id="MobiDB-lite"/>
    </source>
</evidence>
<dbReference type="EMBL" id="JAGGNH010000001">
    <property type="protein sequence ID" value="KAJ0989848.1"/>
    <property type="molecule type" value="Genomic_DNA"/>
</dbReference>
<reference evidence="2" key="2">
    <citation type="journal article" date="2022" name="Hortic Res">
        <title>The genome of Dioscorea zingiberensis sheds light on the biosynthesis, origin and evolution of the medicinally important diosgenin saponins.</title>
        <authorList>
            <person name="Li Y."/>
            <person name="Tan C."/>
            <person name="Li Z."/>
            <person name="Guo J."/>
            <person name="Li S."/>
            <person name="Chen X."/>
            <person name="Wang C."/>
            <person name="Dai X."/>
            <person name="Yang H."/>
            <person name="Song W."/>
            <person name="Hou L."/>
            <person name="Xu J."/>
            <person name="Tong Z."/>
            <person name="Xu A."/>
            <person name="Yuan X."/>
            <person name="Wang W."/>
            <person name="Yang Q."/>
            <person name="Chen L."/>
            <person name="Sun Z."/>
            <person name="Wang K."/>
            <person name="Pan B."/>
            <person name="Chen J."/>
            <person name="Bao Y."/>
            <person name="Liu F."/>
            <person name="Qi X."/>
            <person name="Gang D.R."/>
            <person name="Wen J."/>
            <person name="Li J."/>
        </authorList>
    </citation>
    <scope>NUCLEOTIDE SEQUENCE</scope>
    <source>
        <strain evidence="2">Dzin_1.0</strain>
    </source>
</reference>
<feature type="compositionally biased region" description="Basic residues" evidence="1">
    <location>
        <begin position="1"/>
        <end position="16"/>
    </location>
</feature>